<keyword evidence="4" id="KW-1185">Reference proteome</keyword>
<feature type="coiled-coil region" evidence="1">
    <location>
        <begin position="344"/>
        <end position="417"/>
    </location>
</feature>
<feature type="coiled-coil region" evidence="1">
    <location>
        <begin position="114"/>
        <end position="141"/>
    </location>
</feature>
<accession>A0ABP1GJ24</accession>
<protein>
    <submittedName>
        <fullName evidence="3">Uncharacterized protein</fullName>
    </submittedName>
</protein>
<name>A0ABP1GJ24_9EUKA</name>
<organism evidence="3 4">
    <name type="scientific">Hexamita inflata</name>
    <dbReference type="NCBI Taxonomy" id="28002"/>
    <lineage>
        <taxon>Eukaryota</taxon>
        <taxon>Metamonada</taxon>
        <taxon>Diplomonadida</taxon>
        <taxon>Hexamitidae</taxon>
        <taxon>Hexamitinae</taxon>
        <taxon>Hexamita</taxon>
    </lineage>
</organism>
<feature type="compositionally biased region" description="Polar residues" evidence="2">
    <location>
        <begin position="264"/>
        <end position="273"/>
    </location>
</feature>
<reference evidence="3 4" key="1">
    <citation type="submission" date="2024-07" db="EMBL/GenBank/DDBJ databases">
        <authorList>
            <person name="Akdeniz Z."/>
        </authorList>
    </citation>
    <scope>NUCLEOTIDE SEQUENCE [LARGE SCALE GENOMIC DNA]</scope>
</reference>
<evidence type="ECO:0000313" key="3">
    <source>
        <dbReference type="EMBL" id="CAL5971306.1"/>
    </source>
</evidence>
<dbReference type="Proteomes" id="UP001642409">
    <property type="component" value="Unassembled WGS sequence"/>
</dbReference>
<feature type="region of interest" description="Disordered" evidence="2">
    <location>
        <begin position="260"/>
        <end position="279"/>
    </location>
</feature>
<evidence type="ECO:0000256" key="2">
    <source>
        <dbReference type="SAM" id="MobiDB-lite"/>
    </source>
</evidence>
<comment type="caution">
    <text evidence="3">The sequence shown here is derived from an EMBL/GenBank/DDBJ whole genome shotgun (WGS) entry which is preliminary data.</text>
</comment>
<evidence type="ECO:0000313" key="4">
    <source>
        <dbReference type="Proteomes" id="UP001642409"/>
    </source>
</evidence>
<gene>
    <name evidence="3" type="ORF">HINF_LOCUS1246</name>
</gene>
<dbReference type="EMBL" id="CAXDID020000002">
    <property type="protein sequence ID" value="CAL5971306.1"/>
    <property type="molecule type" value="Genomic_DNA"/>
</dbReference>
<proteinExistence type="predicted"/>
<feature type="coiled-coil region" evidence="1">
    <location>
        <begin position="635"/>
        <end position="662"/>
    </location>
</feature>
<feature type="coiled-coil region" evidence="1">
    <location>
        <begin position="456"/>
        <end position="518"/>
    </location>
</feature>
<sequence>MKNQQLENLIIADTIFALKQLDYSQFNKTDIQIKNEFKQKVRLVDEKANPQTFILEQQKLYEEVTKFCGQLTDNKLFMLILKLIKQLKPVKDSQLNISINKLTTNQKLYDITYYTEIVQQVSSLKQIIQNLKQEIQSDKLTIVDEKSVCKSIKFLFDKSRDKQSEVQISQQDDHEIQIDQLKLQIVQQSQQLEENINQNKLFVEQLQQQHNERLQKLQSQLQQSSSQISTNNTEKLVQTIQQLQQDIIKLRLQNQDLQDDHNTQKSNYSNELKQQQHKYQENIQELRMSNAEQQFKYEQQIKLLQQEVNKLKESDFGSSFNRDFSSNNLIQSQSNQQIQQDQLIQQLQMEIKQLKLLNTQLEQKQDVSVIFSEQDQPDLKSELIQSQIENTKVNSELNRLKQQILDLNNKLYLEQAKHQIQLNQMNVQSEKFVHLIQDALKQQISCQNCEYTIQELKNAQNQITSLQLSKNELYEALIKAQNLIQTQKREFETTKRTLQRSLTSIEQLQKETSELNSESNKLSTFTSNVLMKFNSLAQITQSQFEPKEQKYSFQEREQIMTSQTETYNENLSQQLIEMQVKLQKQLQTNFTLLKTDLSQQNIIQNKNILQNFDNINSKLAKIDKQTDQKGQNAVVSDLNNQLLIAQAEAEDLKNKNQQLLNIIRENK</sequence>
<evidence type="ECO:0000256" key="1">
    <source>
        <dbReference type="SAM" id="Coils"/>
    </source>
</evidence>
<keyword evidence="1" id="KW-0175">Coiled coil</keyword>